<dbReference type="GO" id="GO:0046076">
    <property type="term" value="P:dTTP catabolic process"/>
    <property type="evidence" value="ECO:0007669"/>
    <property type="project" value="TreeGrafter"/>
</dbReference>
<feature type="domain" description="NTP pyrophosphohydrolase MazG-like" evidence="5">
    <location>
        <begin position="163"/>
        <end position="227"/>
    </location>
</feature>
<dbReference type="PANTHER" id="PTHR30522:SF0">
    <property type="entry name" value="NUCLEOSIDE TRIPHOSPHATE PYROPHOSPHOHYDROLASE"/>
    <property type="match status" value="1"/>
</dbReference>
<dbReference type="GO" id="GO:0046081">
    <property type="term" value="P:dUTP catabolic process"/>
    <property type="evidence" value="ECO:0007669"/>
    <property type="project" value="TreeGrafter"/>
</dbReference>
<evidence type="ECO:0000256" key="1">
    <source>
        <dbReference type="ARBA" id="ARBA00052141"/>
    </source>
</evidence>
<evidence type="ECO:0000256" key="4">
    <source>
        <dbReference type="ARBA" id="ARBA00074799"/>
    </source>
</evidence>
<dbReference type="AlphaFoldDB" id="A0A7C3KSE1"/>
<dbReference type="GO" id="GO:0046052">
    <property type="term" value="P:UTP catabolic process"/>
    <property type="evidence" value="ECO:0007669"/>
    <property type="project" value="TreeGrafter"/>
</dbReference>
<dbReference type="GO" id="GO:0047693">
    <property type="term" value="F:ATP diphosphatase activity"/>
    <property type="evidence" value="ECO:0007669"/>
    <property type="project" value="UniProtKB-EC"/>
</dbReference>
<comment type="similarity">
    <text evidence="2">Belongs to the nucleoside triphosphate pyrophosphohydrolase family.</text>
</comment>
<comment type="catalytic activity">
    <reaction evidence="1">
        <text>ATP + H2O = AMP + diphosphate + H(+)</text>
        <dbReference type="Rhea" id="RHEA:14245"/>
        <dbReference type="ChEBI" id="CHEBI:15377"/>
        <dbReference type="ChEBI" id="CHEBI:15378"/>
        <dbReference type="ChEBI" id="CHEBI:30616"/>
        <dbReference type="ChEBI" id="CHEBI:33019"/>
        <dbReference type="ChEBI" id="CHEBI:456215"/>
        <dbReference type="EC" id="3.6.1.8"/>
    </reaction>
</comment>
<comment type="caution">
    <text evidence="6">The sequence shown here is derived from an EMBL/GenBank/DDBJ whole genome shotgun (WGS) entry which is preliminary data.</text>
</comment>
<dbReference type="InterPro" id="IPR004518">
    <property type="entry name" value="MazG-like_dom"/>
</dbReference>
<organism evidence="6">
    <name type="scientific">Dictyoglomus thermophilum</name>
    <dbReference type="NCBI Taxonomy" id="14"/>
    <lineage>
        <taxon>Bacteria</taxon>
        <taxon>Pseudomonadati</taxon>
        <taxon>Dictyoglomota</taxon>
        <taxon>Dictyoglomia</taxon>
        <taxon>Dictyoglomales</taxon>
        <taxon>Dictyoglomaceae</taxon>
        <taxon>Dictyoglomus</taxon>
    </lineage>
</organism>
<reference evidence="6" key="1">
    <citation type="journal article" date="2020" name="mSystems">
        <title>Genome- and Community-Level Interaction Insights into Carbon Utilization and Element Cycling Functions of Hydrothermarchaeota in Hydrothermal Sediment.</title>
        <authorList>
            <person name="Zhou Z."/>
            <person name="Liu Y."/>
            <person name="Xu W."/>
            <person name="Pan J."/>
            <person name="Luo Z.H."/>
            <person name="Li M."/>
        </authorList>
    </citation>
    <scope>NUCLEOTIDE SEQUENCE [LARGE SCALE GENOMIC DNA]</scope>
    <source>
        <strain evidence="6">SpSt-70</strain>
    </source>
</reference>
<name>A0A7C3KSE1_DICTH</name>
<accession>A0A7C3KSE1</accession>
<dbReference type="NCBIfam" id="TIGR00444">
    <property type="entry name" value="mazG"/>
    <property type="match status" value="1"/>
</dbReference>
<dbReference type="FunFam" id="1.10.287.1080:FF:000001">
    <property type="entry name" value="Nucleoside triphosphate pyrophosphohydrolase"/>
    <property type="match status" value="1"/>
</dbReference>
<dbReference type="EC" id="3.6.1.8" evidence="3"/>
<gene>
    <name evidence="6" type="ORF">ENU78_02830</name>
</gene>
<evidence type="ECO:0000313" key="6">
    <source>
        <dbReference type="EMBL" id="HGK23376.1"/>
    </source>
</evidence>
<dbReference type="SUPFAM" id="SSF101386">
    <property type="entry name" value="all-alpha NTP pyrophosphatases"/>
    <property type="match status" value="2"/>
</dbReference>
<dbReference type="NCBIfam" id="NF007113">
    <property type="entry name" value="PRK09562.1"/>
    <property type="match status" value="1"/>
</dbReference>
<dbReference type="InterPro" id="IPR048011">
    <property type="entry name" value="NTP-PPase_MazG-like_C"/>
</dbReference>
<dbReference type="InterPro" id="IPR048015">
    <property type="entry name" value="NTP-PPase_MazG-like_N"/>
</dbReference>
<dbReference type="InterPro" id="IPR011551">
    <property type="entry name" value="NTP_PyrPHydrolase_MazG"/>
</dbReference>
<keyword evidence="6" id="KW-0378">Hydrolase</keyword>
<sequence length="258" mass="30560">MDEKEKTCKEFIDLYFVVKRVREECPWDQKQTPQTLIPYFLEEAYELIDALEKNDQEMIKEELGDILLHVLMQSIMAEEKNRFNFEEVCKNLKVKLITRHPHVFGEVKIEGVEDVLTNWESIKSKEKDEEGILSGIPQNMPALLTAFRIQEKASHVGFDWKKSKEIIPKLYEELKELEKAIQEDNKEDMEEEIGDLLFTIVNIARHLGIDPESSLRKTNKKFTERFKYIEDRIKESGKEWKDFSLEELDKLWESSKTL</sequence>
<proteinExistence type="inferred from homology"/>
<dbReference type="CDD" id="cd11529">
    <property type="entry name" value="NTP-PPase_MazG_Cterm"/>
    <property type="match status" value="1"/>
</dbReference>
<dbReference type="Gene3D" id="1.10.287.1080">
    <property type="entry name" value="MazG-like"/>
    <property type="match status" value="2"/>
</dbReference>
<evidence type="ECO:0000256" key="2">
    <source>
        <dbReference type="ARBA" id="ARBA00061115"/>
    </source>
</evidence>
<dbReference type="GO" id="GO:0046061">
    <property type="term" value="P:dATP catabolic process"/>
    <property type="evidence" value="ECO:0007669"/>
    <property type="project" value="TreeGrafter"/>
</dbReference>
<feature type="domain" description="NTP pyrophosphohydrolase MazG-like" evidence="5">
    <location>
        <begin position="31"/>
        <end position="104"/>
    </location>
</feature>
<evidence type="ECO:0000259" key="5">
    <source>
        <dbReference type="Pfam" id="PF03819"/>
    </source>
</evidence>
<dbReference type="CDD" id="cd11528">
    <property type="entry name" value="NTP-PPase_MazG_Nterm"/>
    <property type="match status" value="1"/>
</dbReference>
<dbReference type="EMBL" id="DTDV01000007">
    <property type="protein sequence ID" value="HGK23376.1"/>
    <property type="molecule type" value="Genomic_DNA"/>
</dbReference>
<evidence type="ECO:0000256" key="3">
    <source>
        <dbReference type="ARBA" id="ARBA00066372"/>
    </source>
</evidence>
<dbReference type="FunFam" id="1.10.287.1080:FF:000003">
    <property type="entry name" value="Nucleoside triphosphate pyrophosphohydrolase"/>
    <property type="match status" value="1"/>
</dbReference>
<dbReference type="Pfam" id="PF03819">
    <property type="entry name" value="MazG"/>
    <property type="match status" value="2"/>
</dbReference>
<dbReference type="PANTHER" id="PTHR30522">
    <property type="entry name" value="NUCLEOSIDE TRIPHOSPHATE PYROPHOSPHOHYDROLASE"/>
    <property type="match status" value="1"/>
</dbReference>
<dbReference type="GO" id="GO:0006203">
    <property type="term" value="P:dGTP catabolic process"/>
    <property type="evidence" value="ECO:0007669"/>
    <property type="project" value="TreeGrafter"/>
</dbReference>
<protein>
    <recommendedName>
        <fullName evidence="4">Nucleoside triphosphate pyrophosphohydrolase</fullName>
        <ecNumber evidence="3">3.6.1.8</ecNumber>
    </recommendedName>
</protein>
<dbReference type="GO" id="GO:0046047">
    <property type="term" value="P:TTP catabolic process"/>
    <property type="evidence" value="ECO:0007669"/>
    <property type="project" value="TreeGrafter"/>
</dbReference>
<dbReference type="GO" id="GO:0006950">
    <property type="term" value="P:response to stress"/>
    <property type="evidence" value="ECO:0007669"/>
    <property type="project" value="UniProtKB-ARBA"/>
</dbReference>
<dbReference type="RefSeq" id="WP_149122962.1">
    <property type="nucleotide sequence ID" value="NZ_VTFL01000004.1"/>
</dbReference>